<dbReference type="Proteomes" id="UP000762676">
    <property type="component" value="Unassembled WGS sequence"/>
</dbReference>
<sequence length="133" mass="15148">MAEAFDEPGYSADENKEGFVRLRVKLDGLKVHSAGILDRIRGRHPLPKGKNAEIENRTLTEREFQLIVRGTKAGEMKGALYKLHIRQLPYAIDPAETYFVGLEGFIEVFFKKFDETQSWEKAIRSGSLETFEG</sequence>
<keyword evidence="2" id="KW-1185">Reference proteome</keyword>
<reference evidence="1 2" key="1">
    <citation type="journal article" date="2021" name="Elife">
        <title>Chloroplast acquisition without the gene transfer in kleptoplastic sea slugs, Plakobranchus ocellatus.</title>
        <authorList>
            <person name="Maeda T."/>
            <person name="Takahashi S."/>
            <person name="Yoshida T."/>
            <person name="Shimamura S."/>
            <person name="Takaki Y."/>
            <person name="Nagai Y."/>
            <person name="Toyoda A."/>
            <person name="Suzuki Y."/>
            <person name="Arimoto A."/>
            <person name="Ishii H."/>
            <person name="Satoh N."/>
            <person name="Nishiyama T."/>
            <person name="Hasebe M."/>
            <person name="Maruyama T."/>
            <person name="Minagawa J."/>
            <person name="Obokata J."/>
            <person name="Shigenobu S."/>
        </authorList>
    </citation>
    <scope>NUCLEOTIDE SEQUENCE [LARGE SCALE GENOMIC DNA]</scope>
</reference>
<accession>A0AAV4H0Z0</accession>
<dbReference type="Gene3D" id="2.60.40.790">
    <property type="match status" value="1"/>
</dbReference>
<dbReference type="InterPro" id="IPR008978">
    <property type="entry name" value="HSP20-like_chaperone"/>
</dbReference>
<protein>
    <submittedName>
        <fullName evidence="1">Uncharacterized protein</fullName>
    </submittedName>
</protein>
<dbReference type="EMBL" id="BMAT01005364">
    <property type="protein sequence ID" value="GFR91827.1"/>
    <property type="molecule type" value="Genomic_DNA"/>
</dbReference>
<comment type="caution">
    <text evidence="1">The sequence shown here is derived from an EMBL/GenBank/DDBJ whole genome shotgun (WGS) entry which is preliminary data.</text>
</comment>
<name>A0AAV4H0Z0_9GAST</name>
<evidence type="ECO:0000313" key="1">
    <source>
        <dbReference type="EMBL" id="GFR91827.1"/>
    </source>
</evidence>
<proteinExistence type="predicted"/>
<gene>
    <name evidence="1" type="ORF">ElyMa_002602300</name>
</gene>
<dbReference type="AlphaFoldDB" id="A0AAV4H0Z0"/>
<evidence type="ECO:0000313" key="2">
    <source>
        <dbReference type="Proteomes" id="UP000762676"/>
    </source>
</evidence>
<organism evidence="1 2">
    <name type="scientific">Elysia marginata</name>
    <dbReference type="NCBI Taxonomy" id="1093978"/>
    <lineage>
        <taxon>Eukaryota</taxon>
        <taxon>Metazoa</taxon>
        <taxon>Spiralia</taxon>
        <taxon>Lophotrochozoa</taxon>
        <taxon>Mollusca</taxon>
        <taxon>Gastropoda</taxon>
        <taxon>Heterobranchia</taxon>
        <taxon>Euthyneura</taxon>
        <taxon>Panpulmonata</taxon>
        <taxon>Sacoglossa</taxon>
        <taxon>Placobranchoidea</taxon>
        <taxon>Plakobranchidae</taxon>
        <taxon>Elysia</taxon>
    </lineage>
</organism>